<name>A0A6J6K3F3_9ZZZZ</name>
<protein>
    <submittedName>
        <fullName evidence="1">Unannotated protein</fullName>
    </submittedName>
</protein>
<proteinExistence type="predicted"/>
<reference evidence="1" key="1">
    <citation type="submission" date="2020-05" db="EMBL/GenBank/DDBJ databases">
        <authorList>
            <person name="Chiriac C."/>
            <person name="Salcher M."/>
            <person name="Ghai R."/>
            <person name="Kavagutti S V."/>
        </authorList>
    </citation>
    <scope>NUCLEOTIDE SEQUENCE</scope>
</reference>
<evidence type="ECO:0000313" key="1">
    <source>
        <dbReference type="EMBL" id="CAB4644240.1"/>
    </source>
</evidence>
<sequence>MPIDFLLPFGWVSKISLEPSIEKSIRDPSSLTVASSPALRAQRSTLSCAGTKIPCLVIPIGMTSYLFLSIAPRTPAAVAQEIECSLDFPPKRITTLVFFITHPTGHLFRELGEEQYLLDSFFPQAPTEPVQQLAFERP</sequence>
<dbReference type="EMBL" id="CAEZWA010000080">
    <property type="protein sequence ID" value="CAB4644240.1"/>
    <property type="molecule type" value="Genomic_DNA"/>
</dbReference>
<gene>
    <name evidence="1" type="ORF">UFOPK2165_00539</name>
</gene>
<dbReference type="AlphaFoldDB" id="A0A6J6K3F3"/>
<organism evidence="1">
    <name type="scientific">freshwater metagenome</name>
    <dbReference type="NCBI Taxonomy" id="449393"/>
    <lineage>
        <taxon>unclassified sequences</taxon>
        <taxon>metagenomes</taxon>
        <taxon>ecological metagenomes</taxon>
    </lineage>
</organism>
<accession>A0A6J6K3F3</accession>